<dbReference type="SUPFAM" id="SSF53067">
    <property type="entry name" value="Actin-like ATPase domain"/>
    <property type="match status" value="2"/>
</dbReference>
<dbReference type="InterPro" id="IPR018485">
    <property type="entry name" value="FGGY_C"/>
</dbReference>
<evidence type="ECO:0000259" key="5">
    <source>
        <dbReference type="Pfam" id="PF02782"/>
    </source>
</evidence>
<dbReference type="PANTHER" id="PTHR43095:SF5">
    <property type="entry name" value="XYLULOSE KINASE"/>
    <property type="match status" value="1"/>
</dbReference>
<reference evidence="6" key="1">
    <citation type="submission" date="2019-01" db="EMBL/GenBank/DDBJ databases">
        <authorList>
            <consortium name="Genoscope - CEA"/>
            <person name="William W."/>
        </authorList>
    </citation>
    <scope>NUCLEOTIDE SEQUENCE</scope>
    <source>
        <strain evidence="6">CR-1</strain>
    </source>
</reference>
<keyword evidence="2" id="KW-0808">Transferase</keyword>
<evidence type="ECO:0000256" key="1">
    <source>
        <dbReference type="ARBA" id="ARBA00009156"/>
    </source>
</evidence>
<organism evidence="6">
    <name type="scientific">uncultured Desulfobacteraceae bacterium</name>
    <dbReference type="NCBI Taxonomy" id="218296"/>
    <lineage>
        <taxon>Bacteria</taxon>
        <taxon>Pseudomonadati</taxon>
        <taxon>Thermodesulfobacteriota</taxon>
        <taxon>Desulfobacteria</taxon>
        <taxon>Desulfobacterales</taxon>
        <taxon>Desulfobacteraceae</taxon>
        <taxon>environmental samples</taxon>
    </lineage>
</organism>
<dbReference type="Gene3D" id="3.30.420.40">
    <property type="match status" value="2"/>
</dbReference>
<dbReference type="Pfam" id="PF02782">
    <property type="entry name" value="FGGY_C"/>
    <property type="match status" value="1"/>
</dbReference>
<dbReference type="CDD" id="cd07779">
    <property type="entry name" value="ASKHA_NBD_FGGY_YgcE-like"/>
    <property type="match status" value="1"/>
</dbReference>
<evidence type="ECO:0000313" key="6">
    <source>
        <dbReference type="EMBL" id="VEN73817.1"/>
    </source>
</evidence>
<name>A0A484HEW2_9BACT</name>
<protein>
    <submittedName>
        <fullName evidence="6">Carbohydrate kinase</fullName>
    </submittedName>
</protein>
<evidence type="ECO:0000259" key="4">
    <source>
        <dbReference type="Pfam" id="PF00370"/>
    </source>
</evidence>
<keyword evidence="3 6" id="KW-0418">Kinase</keyword>
<dbReference type="EMBL" id="CAACVI010000012">
    <property type="protein sequence ID" value="VEN73817.1"/>
    <property type="molecule type" value="Genomic_DNA"/>
</dbReference>
<feature type="domain" description="Carbohydrate kinase FGGY C-terminal" evidence="5">
    <location>
        <begin position="290"/>
        <end position="483"/>
    </location>
</feature>
<sequence>MKKGDKKNEKTKPLRPKFFFATPFQMSEKDLILAIDNGTLGMKALIFDLEGNLLAGEREAFSPYFSEKPGWAEQDPEVFWQALCVSCQRLWKNHAIDAGRLAAVSLTAQRGTVVNVDSDGKPLRPAMLWLDQRKTHSLKPVGGLWGMIFKTAGLKETISYLQAEAEANWIQTFEPDVWRHTHKYLLLSGYHTHRLTGEFRDSVGCQVGYVPFDYKRHEWARSWDWKWRILPIRPGMLPELVPPGETLGHITKRASEQTGIPEGLPLVAAAADKACEVIGSGALDPSTGCVSYGTTATINIVSKKYIEPIAMLPPYPSPVPGYYNVEVQVYRGYWMVDWFREEFGHPEKRESVKKNVAPEALFEKLLDKIPPGSMGLMLQPYWTPGLKSPGPEAKGAIIGFGDVHTRAHLYRSILEGLAYALREGKERIEKRSKTPISTLRVSGGGSQSDHAMRLTADVFGIPAARPHIYETSGLGAAINAAVGMEFYPDHESAIQAMTRTGRVFEPDRSHFKIYDALYRDVYKKMYKRLKPLYKKIKAITGYPA</sequence>
<dbReference type="PANTHER" id="PTHR43095">
    <property type="entry name" value="SUGAR KINASE"/>
    <property type="match status" value="1"/>
</dbReference>
<dbReference type="InterPro" id="IPR050406">
    <property type="entry name" value="FGGY_Carb_Kinase"/>
</dbReference>
<dbReference type="AlphaFoldDB" id="A0A484HEW2"/>
<evidence type="ECO:0000256" key="2">
    <source>
        <dbReference type="ARBA" id="ARBA00022679"/>
    </source>
</evidence>
<dbReference type="InterPro" id="IPR018484">
    <property type="entry name" value="FGGY_N"/>
</dbReference>
<gene>
    <name evidence="6" type="ORF">EPICR_20287</name>
</gene>
<accession>A0A484HEW2</accession>
<proteinExistence type="inferred from homology"/>
<feature type="domain" description="Carbohydrate kinase FGGY N-terminal" evidence="4">
    <location>
        <begin position="32"/>
        <end position="279"/>
    </location>
</feature>
<dbReference type="InterPro" id="IPR043129">
    <property type="entry name" value="ATPase_NBD"/>
</dbReference>
<dbReference type="GO" id="GO:0005975">
    <property type="term" value="P:carbohydrate metabolic process"/>
    <property type="evidence" value="ECO:0007669"/>
    <property type="project" value="InterPro"/>
</dbReference>
<evidence type="ECO:0000256" key="3">
    <source>
        <dbReference type="ARBA" id="ARBA00022777"/>
    </source>
</evidence>
<dbReference type="InterPro" id="IPR000577">
    <property type="entry name" value="Carb_kinase_FGGY"/>
</dbReference>
<comment type="similarity">
    <text evidence="1">Belongs to the FGGY kinase family.</text>
</comment>
<dbReference type="Pfam" id="PF00370">
    <property type="entry name" value="FGGY_N"/>
    <property type="match status" value="1"/>
</dbReference>
<dbReference type="GO" id="GO:0016301">
    <property type="term" value="F:kinase activity"/>
    <property type="evidence" value="ECO:0007669"/>
    <property type="project" value="UniProtKB-KW"/>
</dbReference>
<dbReference type="PIRSF" id="PIRSF000538">
    <property type="entry name" value="GlpK"/>
    <property type="match status" value="1"/>
</dbReference>